<keyword evidence="10" id="KW-1185">Reference proteome</keyword>
<dbReference type="EC" id="3.4.21.89" evidence="3 7"/>
<evidence type="ECO:0000313" key="9">
    <source>
        <dbReference type="EMBL" id="MCJ8210083.1"/>
    </source>
</evidence>
<dbReference type="GO" id="GO:0009003">
    <property type="term" value="F:signal peptidase activity"/>
    <property type="evidence" value="ECO:0007669"/>
    <property type="project" value="UniProtKB-EC"/>
</dbReference>
<dbReference type="PANTHER" id="PTHR43390">
    <property type="entry name" value="SIGNAL PEPTIDASE I"/>
    <property type="match status" value="1"/>
</dbReference>
<dbReference type="EMBL" id="JALJEJ010000004">
    <property type="protein sequence ID" value="MCJ8210083.1"/>
    <property type="molecule type" value="Genomic_DNA"/>
</dbReference>
<evidence type="ECO:0000256" key="4">
    <source>
        <dbReference type="ARBA" id="ARBA00019232"/>
    </source>
</evidence>
<sequence>MKWNFFKKQTVVSKPKKSKAREWADALLFAVVASSIIRGLLFSAYAIPSGSMESSLLTGDYLFVSKLNYGPRMPITPIAIPFTESTVFNNSIKTYWDKLQLPYYRLPGLSEVKRGDVVVFNYPPDTAKPVDMRVHYIKRCQALPGDVLTIVNSQVYANGVAVKNAPKAQTSYLVVTDGRPLNPELLQQLHVEIFRQPTEDSYEMIIPNESLQAVKKISNVKSMEAVVEPKGLYDPGIFPHQALYKWNQDNFGPLTVPKKGWKIRLTDSTATLYATTISAYEHHHITKKGSQYFVDQKPATDYTFSQNYYWMMGDNRHNSEDSRVWGFVPEDHIVGKAMITWMSIDSTGSFLDKIRWNRILRPIH</sequence>
<dbReference type="GO" id="GO:0004252">
    <property type="term" value="F:serine-type endopeptidase activity"/>
    <property type="evidence" value="ECO:0007669"/>
    <property type="project" value="InterPro"/>
</dbReference>
<protein>
    <recommendedName>
        <fullName evidence="4 7">Signal peptidase I</fullName>
        <ecNumber evidence="3 7">3.4.21.89</ecNumber>
    </recommendedName>
</protein>
<feature type="domain" description="Peptidase S26" evidence="8">
    <location>
        <begin position="297"/>
        <end position="341"/>
    </location>
</feature>
<dbReference type="CDD" id="cd06530">
    <property type="entry name" value="S26_SPase_I"/>
    <property type="match status" value="2"/>
</dbReference>
<dbReference type="PANTHER" id="PTHR43390:SF1">
    <property type="entry name" value="CHLOROPLAST PROCESSING PEPTIDASE"/>
    <property type="match status" value="1"/>
</dbReference>
<keyword evidence="5 7" id="KW-0378">Hydrolase</keyword>
<proteinExistence type="inferred from homology"/>
<evidence type="ECO:0000256" key="2">
    <source>
        <dbReference type="ARBA" id="ARBA00009370"/>
    </source>
</evidence>
<comment type="similarity">
    <text evidence="2 7">Belongs to the peptidase S26 family.</text>
</comment>
<dbReference type="InterPro" id="IPR000223">
    <property type="entry name" value="Pept_S26A_signal_pept_1"/>
</dbReference>
<dbReference type="AlphaFoldDB" id="A0A9X1X330"/>
<evidence type="ECO:0000256" key="7">
    <source>
        <dbReference type="RuleBase" id="RU362042"/>
    </source>
</evidence>
<comment type="subcellular location">
    <subcellularLocation>
        <location evidence="7">Membrane</location>
        <topology evidence="7">Single-pass type II membrane protein</topology>
    </subcellularLocation>
</comment>
<dbReference type="NCBIfam" id="TIGR02227">
    <property type="entry name" value="sigpep_I_bact"/>
    <property type="match status" value="2"/>
</dbReference>
<dbReference type="PROSITE" id="PS00761">
    <property type="entry name" value="SPASE_I_3"/>
    <property type="match status" value="1"/>
</dbReference>
<feature type="active site" evidence="6">
    <location>
        <position position="51"/>
    </location>
</feature>
<feature type="domain" description="Peptidase S26" evidence="8">
    <location>
        <begin position="21"/>
        <end position="173"/>
    </location>
</feature>
<dbReference type="InterPro" id="IPR036286">
    <property type="entry name" value="LexA/Signal_pep-like_sf"/>
</dbReference>
<dbReference type="PRINTS" id="PR00727">
    <property type="entry name" value="LEADERPTASE"/>
</dbReference>
<reference evidence="9" key="1">
    <citation type="submission" date="2022-04" db="EMBL/GenBank/DDBJ databases">
        <title>Mucilaginibacter sp. RS28 isolated from freshwater.</title>
        <authorList>
            <person name="Ko S.-R."/>
        </authorList>
    </citation>
    <scope>NUCLEOTIDE SEQUENCE</scope>
    <source>
        <strain evidence="9">RS28</strain>
    </source>
</reference>
<comment type="catalytic activity">
    <reaction evidence="1 7">
        <text>Cleavage of hydrophobic, N-terminal signal or leader sequences from secreted and periplasmic proteins.</text>
        <dbReference type="EC" id="3.4.21.89"/>
    </reaction>
</comment>
<evidence type="ECO:0000256" key="1">
    <source>
        <dbReference type="ARBA" id="ARBA00000677"/>
    </source>
</evidence>
<gene>
    <name evidence="9" type="primary">lepB</name>
    <name evidence="9" type="ORF">MUY27_10215</name>
</gene>
<dbReference type="GO" id="GO:0006465">
    <property type="term" value="P:signal peptide processing"/>
    <property type="evidence" value="ECO:0007669"/>
    <property type="project" value="InterPro"/>
</dbReference>
<name>A0A9X1X330_9SPHI</name>
<dbReference type="GO" id="GO:0016020">
    <property type="term" value="C:membrane"/>
    <property type="evidence" value="ECO:0007669"/>
    <property type="project" value="UniProtKB-SubCell"/>
</dbReference>
<dbReference type="RefSeq" id="WP_245129923.1">
    <property type="nucleotide sequence ID" value="NZ_JALJEJ010000004.1"/>
</dbReference>
<dbReference type="Proteomes" id="UP001139450">
    <property type="component" value="Unassembled WGS sequence"/>
</dbReference>
<comment type="caution">
    <text evidence="9">The sequence shown here is derived from an EMBL/GenBank/DDBJ whole genome shotgun (WGS) entry which is preliminary data.</text>
</comment>
<dbReference type="InterPro" id="IPR019533">
    <property type="entry name" value="Peptidase_S26"/>
</dbReference>
<dbReference type="SUPFAM" id="SSF51306">
    <property type="entry name" value="LexA/Signal peptidase"/>
    <property type="match status" value="1"/>
</dbReference>
<organism evidence="9 10">
    <name type="scientific">Mucilaginibacter straminoryzae</name>
    <dbReference type="NCBI Taxonomy" id="2932774"/>
    <lineage>
        <taxon>Bacteria</taxon>
        <taxon>Pseudomonadati</taxon>
        <taxon>Bacteroidota</taxon>
        <taxon>Sphingobacteriia</taxon>
        <taxon>Sphingobacteriales</taxon>
        <taxon>Sphingobacteriaceae</taxon>
        <taxon>Mucilaginibacter</taxon>
    </lineage>
</organism>
<dbReference type="Pfam" id="PF10502">
    <property type="entry name" value="Peptidase_S26"/>
    <property type="match status" value="2"/>
</dbReference>
<evidence type="ECO:0000259" key="8">
    <source>
        <dbReference type="Pfam" id="PF10502"/>
    </source>
</evidence>
<evidence type="ECO:0000313" key="10">
    <source>
        <dbReference type="Proteomes" id="UP001139450"/>
    </source>
</evidence>
<evidence type="ECO:0000256" key="6">
    <source>
        <dbReference type="PIRSR" id="PIRSR600223-1"/>
    </source>
</evidence>
<evidence type="ECO:0000256" key="3">
    <source>
        <dbReference type="ARBA" id="ARBA00013208"/>
    </source>
</evidence>
<evidence type="ECO:0000256" key="5">
    <source>
        <dbReference type="ARBA" id="ARBA00022801"/>
    </source>
</evidence>
<accession>A0A9X1X330</accession>
<feature type="active site" evidence="6">
    <location>
        <position position="138"/>
    </location>
</feature>
<dbReference type="Gene3D" id="2.10.109.10">
    <property type="entry name" value="Umud Fragment, subunit A"/>
    <property type="match status" value="2"/>
</dbReference>
<keyword evidence="7" id="KW-0645">Protease</keyword>
<dbReference type="InterPro" id="IPR019758">
    <property type="entry name" value="Pept_S26A_signal_pept_1_CS"/>
</dbReference>